<name>A0A561UG59_9ACTN</name>
<evidence type="ECO:0000313" key="2">
    <source>
        <dbReference type="EMBL" id="TWF98336.1"/>
    </source>
</evidence>
<sequence length="127" mass="13206">MVAVAFLVGVVGLLTAVGALRAAAKAERRARAAVAQAAAARGQLTVAGPPRVALTKAAAPRPVPVGRDTLLAVVHLQLAELERRRRHGQRPAPVDAVPRAYQDTLRRLKEAAAAASDSPTDAGRREA</sequence>
<evidence type="ECO:0000313" key="3">
    <source>
        <dbReference type="Proteomes" id="UP000317940"/>
    </source>
</evidence>
<proteinExistence type="predicted"/>
<reference evidence="2 3" key="1">
    <citation type="submission" date="2019-06" db="EMBL/GenBank/DDBJ databases">
        <title>Sequencing the genomes of 1000 actinobacteria strains.</title>
        <authorList>
            <person name="Klenk H.-P."/>
        </authorList>
    </citation>
    <scope>NUCLEOTIDE SEQUENCE [LARGE SCALE GENOMIC DNA]</scope>
    <source>
        <strain evidence="2 3">DSM 44826</strain>
    </source>
</reference>
<protein>
    <submittedName>
        <fullName evidence="2">Uncharacterized protein</fullName>
    </submittedName>
</protein>
<dbReference type="AlphaFoldDB" id="A0A561UG59"/>
<feature type="region of interest" description="Disordered" evidence="1">
    <location>
        <begin position="108"/>
        <end position="127"/>
    </location>
</feature>
<dbReference type="EMBL" id="VIWT01000001">
    <property type="protein sequence ID" value="TWF98336.1"/>
    <property type="molecule type" value="Genomic_DNA"/>
</dbReference>
<keyword evidence="3" id="KW-1185">Reference proteome</keyword>
<evidence type="ECO:0000256" key="1">
    <source>
        <dbReference type="SAM" id="MobiDB-lite"/>
    </source>
</evidence>
<organism evidence="2 3">
    <name type="scientific">Kitasatospora viridis</name>
    <dbReference type="NCBI Taxonomy" id="281105"/>
    <lineage>
        <taxon>Bacteria</taxon>
        <taxon>Bacillati</taxon>
        <taxon>Actinomycetota</taxon>
        <taxon>Actinomycetes</taxon>
        <taxon>Kitasatosporales</taxon>
        <taxon>Streptomycetaceae</taxon>
        <taxon>Kitasatospora</taxon>
    </lineage>
</organism>
<gene>
    <name evidence="2" type="ORF">FHX73_112144</name>
</gene>
<dbReference type="Proteomes" id="UP000317940">
    <property type="component" value="Unassembled WGS sequence"/>
</dbReference>
<accession>A0A561UG59</accession>
<dbReference type="RefSeq" id="WP_145904784.1">
    <property type="nucleotide sequence ID" value="NZ_VIWT01000001.1"/>
</dbReference>
<comment type="caution">
    <text evidence="2">The sequence shown here is derived from an EMBL/GenBank/DDBJ whole genome shotgun (WGS) entry which is preliminary data.</text>
</comment>